<dbReference type="GO" id="GO:0006869">
    <property type="term" value="P:lipid transport"/>
    <property type="evidence" value="ECO:0007669"/>
    <property type="project" value="UniProtKB-KW"/>
</dbReference>
<evidence type="ECO:0000256" key="2">
    <source>
        <dbReference type="ARBA" id="ARBA00006185"/>
    </source>
</evidence>
<reference evidence="11 12" key="1">
    <citation type="submission" date="2014-04" db="EMBL/GenBank/DDBJ databases">
        <authorList>
            <consortium name="International Citrus Genome Consortium"/>
            <person name="Gmitter F."/>
            <person name="Chen C."/>
            <person name="Farmerie W."/>
            <person name="Harkins T."/>
            <person name="Desany B."/>
            <person name="Mohiuddin M."/>
            <person name="Kodira C."/>
            <person name="Borodovsky M."/>
            <person name="Lomsadze A."/>
            <person name="Burns P."/>
            <person name="Jenkins J."/>
            <person name="Prochnik S."/>
            <person name="Shu S."/>
            <person name="Chapman J."/>
            <person name="Pitluck S."/>
            <person name="Schmutz J."/>
            <person name="Rokhsar D."/>
        </authorList>
    </citation>
    <scope>NUCLEOTIDE SEQUENCE</scope>
</reference>
<keyword evidence="9 10" id="KW-0472">Membrane</keyword>
<dbReference type="Pfam" id="PF04109">
    <property type="entry name" value="ATG9"/>
    <property type="match status" value="1"/>
</dbReference>
<name>A0A067FM60_CITSI</name>
<dbReference type="PANTHER" id="PTHR13038">
    <property type="entry name" value="APG9 AUTOPHAGY 9"/>
    <property type="match status" value="1"/>
</dbReference>
<gene>
    <name evidence="11" type="ORF">CISIN_1g002844mg</name>
</gene>
<dbReference type="PANTHER" id="PTHR13038:SF10">
    <property type="entry name" value="AUTOPHAGY-RELATED PROTEIN 9"/>
    <property type="match status" value="1"/>
</dbReference>
<keyword evidence="4 10" id="KW-0813">Transport</keyword>
<evidence type="ECO:0000256" key="6">
    <source>
        <dbReference type="ARBA" id="ARBA00022989"/>
    </source>
</evidence>
<dbReference type="AlphaFoldDB" id="A0A067FM60"/>
<dbReference type="EMBL" id="KK784894">
    <property type="protein sequence ID" value="KDO68465.1"/>
    <property type="molecule type" value="Genomic_DNA"/>
</dbReference>
<dbReference type="SMR" id="A0A067FM60"/>
<dbReference type="GO" id="GO:0005776">
    <property type="term" value="C:autophagosome"/>
    <property type="evidence" value="ECO:0000318"/>
    <property type="project" value="GO_Central"/>
</dbReference>
<evidence type="ECO:0000256" key="7">
    <source>
        <dbReference type="ARBA" id="ARBA00023006"/>
    </source>
</evidence>
<feature type="transmembrane region" description="Helical" evidence="10">
    <location>
        <begin position="95"/>
        <end position="115"/>
    </location>
</feature>
<evidence type="ECO:0000256" key="4">
    <source>
        <dbReference type="ARBA" id="ARBA00022448"/>
    </source>
</evidence>
<dbReference type="GO" id="GO:0000423">
    <property type="term" value="P:mitophagy"/>
    <property type="evidence" value="ECO:0000318"/>
    <property type="project" value="GO_Central"/>
</dbReference>
<feature type="transmembrane region" description="Helical" evidence="10">
    <location>
        <begin position="321"/>
        <end position="345"/>
    </location>
</feature>
<evidence type="ECO:0000256" key="8">
    <source>
        <dbReference type="ARBA" id="ARBA00023055"/>
    </source>
</evidence>
<protein>
    <recommendedName>
        <fullName evidence="3 10">Autophagy-related protein 9</fullName>
    </recommendedName>
</protein>
<evidence type="ECO:0000313" key="11">
    <source>
        <dbReference type="EMBL" id="KDO68463.1"/>
    </source>
</evidence>
<feature type="transmembrane region" description="Helical" evidence="10">
    <location>
        <begin position="441"/>
        <end position="460"/>
    </location>
</feature>
<dbReference type="Proteomes" id="UP000027120">
    <property type="component" value="Unassembled WGS sequence"/>
</dbReference>
<evidence type="ECO:0000256" key="10">
    <source>
        <dbReference type="RuleBase" id="RU364027"/>
    </source>
</evidence>
<feature type="transmembrane region" description="Helical" evidence="10">
    <location>
        <begin position="403"/>
        <end position="429"/>
    </location>
</feature>
<sequence length="874" mass="100625">MMFSGQRGANPLSVFRWKWRGDSSLTTGLLNDVPPEIELSDYAHGRVPSPGSESPAGLLNGESLNVAPIADLDLFFERLYSYYCEKGLRCIIIKWIVELLSLGFTICFSAFFLLFVDWDGLRNAKCGMDAVESGIKPCDLAKEALHEHPLTPLTLSKAVIVGYLALFSIYWIFCFLRFFAQLKDTLGIRHFYYNSLHVTDSEIQTMPWATILEKVVQLQSSQQLCVVKDLSAHDVVMRLMRKENYLIGMLNKGVLAFPIYSWVPGAGPTVRFGSDGVQHRLILTKTLEWTLNWCILQSMFDRNFCVRRDFVSNPKTLRKRLMVVGLAILLLSPFLVIFMVVYLFLRHAEQFYNHPSTASSRRWSNLSKWMFREFNEVDHLFKHRINSSVVHSSDYLKQFPSPIISILAKFISFVSGGFAAVLIIIAFLEESLLEGHIFGRNLLWYAAVFGTITAISRAAVTDELLVLDPEGAMSIVVQHTHYMPKRWRGKENTEMVRIEFETIFQYTGMMLLEEMASIFLTPLLLLFVVPKRVDDILQFIADYTVDVEGVGHVCSFSTFDFQNHGNSNYGSPYHTPRTQRSSQGKMEKSFLSFQSSYPSWEPNAQGKQFLLNLRSFRERKVRGQGNRHAYSSPRLWRGSPSLRVHGERNSSLSREWPYNAHGTGYQLGSLWLIDEEPRNHPYLLDWYYTSQHQQTAGHTRTHTHTLDIPPGPFDVTEQQQGDFWMPTQNEARYDQFWDHDYGDRSETHLEASTSAPFFRESVLQHHDSNNLAQPTRSHWWARTSPHDAQPQSSFLEPPDFNHYTAQTNVHDNLSERSLEEQEQFLYWRNSHKLSRTSYIDDLEAGSGDVNLHFDDIYNGKPPETPRVNLEPPRL</sequence>
<dbReference type="STRING" id="2711.A0A067FM60"/>
<comment type="similarity">
    <text evidence="2 10">Belongs to the ATG9 family.</text>
</comment>
<dbReference type="GO" id="GO:0000407">
    <property type="term" value="C:phagophore assembly site"/>
    <property type="evidence" value="ECO:0000318"/>
    <property type="project" value="GO_Central"/>
</dbReference>
<proteinExistence type="inferred from homology"/>
<keyword evidence="6 10" id="KW-1133">Transmembrane helix</keyword>
<keyword evidence="5 10" id="KW-0812">Transmembrane</keyword>
<comment type="function">
    <text evidence="10">Phospholipid scramblase involved in autophagy. Cycles between the preautophagosomal structure/phagophore assembly site (PAS) and the cytoplasmic vesicle pool and supplies membrane for the growing autophagosome. Lipid scramblase activity plays a key role in preautophagosomal structure/phagophore assembly by distributing the phospholipids that arrive through ATG2 from the cytoplasmic to the luminal leaflet of the bilayer, thereby driving autophagosomal membrane expansion.</text>
</comment>
<dbReference type="EMBL" id="KK784894">
    <property type="protein sequence ID" value="KDO68462.1"/>
    <property type="molecule type" value="Genomic_DNA"/>
</dbReference>
<dbReference type="GO" id="GO:0034497">
    <property type="term" value="P:protein localization to phagophore assembly site"/>
    <property type="evidence" value="ECO:0000318"/>
    <property type="project" value="GO_Central"/>
</dbReference>
<comment type="subcellular location">
    <subcellularLocation>
        <location evidence="1 10">Preautophagosomal structure membrane</location>
        <topology evidence="1 10">Multi-pass membrane protein</topology>
    </subcellularLocation>
</comment>
<organism evidence="11 12">
    <name type="scientific">Citrus sinensis</name>
    <name type="common">Sweet orange</name>
    <name type="synonym">Citrus aurantium var. sinensis</name>
    <dbReference type="NCBI Taxonomy" id="2711"/>
    <lineage>
        <taxon>Eukaryota</taxon>
        <taxon>Viridiplantae</taxon>
        <taxon>Streptophyta</taxon>
        <taxon>Embryophyta</taxon>
        <taxon>Tracheophyta</taxon>
        <taxon>Spermatophyta</taxon>
        <taxon>Magnoliopsida</taxon>
        <taxon>eudicotyledons</taxon>
        <taxon>Gunneridae</taxon>
        <taxon>Pentapetalae</taxon>
        <taxon>rosids</taxon>
        <taxon>malvids</taxon>
        <taxon>Sapindales</taxon>
        <taxon>Rutaceae</taxon>
        <taxon>Aurantioideae</taxon>
        <taxon>Citrus</taxon>
    </lineage>
</organism>
<dbReference type="GO" id="GO:0034727">
    <property type="term" value="P:piecemeal microautophagy of the nucleus"/>
    <property type="evidence" value="ECO:0000318"/>
    <property type="project" value="GO_Central"/>
</dbReference>
<evidence type="ECO:0000313" key="12">
    <source>
        <dbReference type="Proteomes" id="UP000027120"/>
    </source>
</evidence>
<dbReference type="GO" id="GO:0061709">
    <property type="term" value="P:reticulophagy"/>
    <property type="evidence" value="ECO:0000318"/>
    <property type="project" value="GO_Central"/>
</dbReference>
<keyword evidence="12" id="KW-1185">Reference proteome</keyword>
<keyword evidence="7 10" id="KW-0072">Autophagy</keyword>
<evidence type="ECO:0000256" key="5">
    <source>
        <dbReference type="ARBA" id="ARBA00022692"/>
    </source>
</evidence>
<dbReference type="InterPro" id="IPR007241">
    <property type="entry name" value="Autophagy-rel_prot_9"/>
</dbReference>
<evidence type="ECO:0000256" key="1">
    <source>
        <dbReference type="ARBA" id="ARBA00004511"/>
    </source>
</evidence>
<dbReference type="EMBL" id="KK784894">
    <property type="protein sequence ID" value="KDO68464.1"/>
    <property type="molecule type" value="Genomic_DNA"/>
</dbReference>
<evidence type="ECO:0000256" key="9">
    <source>
        <dbReference type="ARBA" id="ARBA00023136"/>
    </source>
</evidence>
<accession>A0A067FM60</accession>
<keyword evidence="8 10" id="KW-0445">Lipid transport</keyword>
<dbReference type="EMBL" id="KK784894">
    <property type="protein sequence ID" value="KDO68463.1"/>
    <property type="molecule type" value="Genomic_DNA"/>
</dbReference>
<dbReference type="PaxDb" id="2711-XP_006479555.1"/>
<dbReference type="EMBL" id="KK784894">
    <property type="protein sequence ID" value="KDO68461.1"/>
    <property type="molecule type" value="Genomic_DNA"/>
</dbReference>
<feature type="transmembrane region" description="Helical" evidence="10">
    <location>
        <begin position="160"/>
        <end position="180"/>
    </location>
</feature>
<evidence type="ECO:0000256" key="3">
    <source>
        <dbReference type="ARBA" id="ARBA00018074"/>
    </source>
</evidence>
<dbReference type="GO" id="GO:0034045">
    <property type="term" value="C:phagophore assembly site membrane"/>
    <property type="evidence" value="ECO:0007669"/>
    <property type="project" value="UniProtKB-SubCell"/>
</dbReference>
<dbReference type="eggNOG" id="KOG2173">
    <property type="taxonomic scope" value="Eukaryota"/>
</dbReference>